<evidence type="ECO:0000313" key="1">
    <source>
        <dbReference type="EMBL" id="KAG7439112.1"/>
    </source>
</evidence>
<name>A0A9P7VEH0_9AGAR</name>
<accession>A0A9P7VEH0</accession>
<reference evidence="1" key="1">
    <citation type="submission" date="2020-11" db="EMBL/GenBank/DDBJ databases">
        <title>Adaptations for nitrogen fixation in a non-lichenized fungal sporocarp promotes dispersal by wood-feeding termites.</title>
        <authorList>
            <consortium name="DOE Joint Genome Institute"/>
            <person name="Koch R.A."/>
            <person name="Yoon G."/>
            <person name="Arayal U."/>
            <person name="Lail K."/>
            <person name="Amirebrahimi M."/>
            <person name="Labutti K."/>
            <person name="Lipzen A."/>
            <person name="Riley R."/>
            <person name="Barry K."/>
            <person name="Henrissat B."/>
            <person name="Grigoriev I.V."/>
            <person name="Herr J.R."/>
            <person name="Aime M.C."/>
        </authorList>
    </citation>
    <scope>NUCLEOTIDE SEQUENCE</scope>
    <source>
        <strain evidence="1">MCA 3950</strain>
    </source>
</reference>
<gene>
    <name evidence="1" type="ORF">BT62DRAFT_939281</name>
</gene>
<sequence>MSQPSNTILLPCETTVHLLLEIFEACKIIEDIERQLVEFATTSELAMTLELAQNAISQCKDYRLKESLLRKLAAEIVDIKVAVRNRSGEDCDVYRILVLQERIVVYR</sequence>
<protein>
    <submittedName>
        <fullName evidence="1">Uncharacterized protein</fullName>
    </submittedName>
</protein>
<dbReference type="EMBL" id="MU250627">
    <property type="protein sequence ID" value="KAG7439112.1"/>
    <property type="molecule type" value="Genomic_DNA"/>
</dbReference>
<keyword evidence="2" id="KW-1185">Reference proteome</keyword>
<evidence type="ECO:0000313" key="2">
    <source>
        <dbReference type="Proteomes" id="UP000812287"/>
    </source>
</evidence>
<dbReference type="OrthoDB" id="2858865at2759"/>
<dbReference type="RefSeq" id="XP_043032616.1">
    <property type="nucleotide sequence ID" value="XM_043187694.1"/>
</dbReference>
<dbReference type="GeneID" id="66109991"/>
<comment type="caution">
    <text evidence="1">The sequence shown here is derived from an EMBL/GenBank/DDBJ whole genome shotgun (WGS) entry which is preliminary data.</text>
</comment>
<organism evidence="1 2">
    <name type="scientific">Guyanagaster necrorhizus</name>
    <dbReference type="NCBI Taxonomy" id="856835"/>
    <lineage>
        <taxon>Eukaryota</taxon>
        <taxon>Fungi</taxon>
        <taxon>Dikarya</taxon>
        <taxon>Basidiomycota</taxon>
        <taxon>Agaricomycotina</taxon>
        <taxon>Agaricomycetes</taxon>
        <taxon>Agaricomycetidae</taxon>
        <taxon>Agaricales</taxon>
        <taxon>Marasmiineae</taxon>
        <taxon>Physalacriaceae</taxon>
        <taxon>Guyanagaster</taxon>
    </lineage>
</organism>
<dbReference type="Proteomes" id="UP000812287">
    <property type="component" value="Unassembled WGS sequence"/>
</dbReference>
<dbReference type="AlphaFoldDB" id="A0A9P7VEH0"/>
<proteinExistence type="predicted"/>